<reference evidence="1 2" key="7">
    <citation type="journal article" date="2000" name="Virology">
        <title>Characterization of a beta-1,3-glucanase encoded by chlorella virus PBCV-1.</title>
        <authorList>
            <person name="Sun L."/>
            <person name="Gurnon J.R."/>
            <person name="Adams B.J."/>
            <person name="Graves M.V."/>
            <person name="Van Etten J.L."/>
        </authorList>
    </citation>
    <scope>NUCLEOTIDE SEQUENCE [LARGE SCALE GENOMIC DNA]</scope>
</reference>
<name>F8TTW0_PBCV1</name>
<proteinExistence type="predicted"/>
<organism evidence="1 2">
    <name type="scientific">Paramecium bursaria Chlorella virus 1</name>
    <name type="common">PBCV-1</name>
    <dbReference type="NCBI Taxonomy" id="10506"/>
    <lineage>
        <taxon>Viruses</taxon>
        <taxon>Varidnaviria</taxon>
        <taxon>Bamfordvirae</taxon>
        <taxon>Nucleocytoviricota</taxon>
        <taxon>Megaviricetes</taxon>
        <taxon>Algavirales</taxon>
        <taxon>Phycodnaviridae</taxon>
        <taxon>Chlorovirus</taxon>
        <taxon>Chlorovirus vanettense</taxon>
    </lineage>
</organism>
<organismHost>
    <name type="scientific">Chlorella</name>
    <dbReference type="NCBI Taxonomy" id="3071"/>
</organismHost>
<dbReference type="Proteomes" id="UP000000862">
    <property type="component" value="Segment"/>
</dbReference>
<reference evidence="1 2" key="8">
    <citation type="journal article" date="2010" name="J. Virol.">
        <title>Microarray analysis of Paramecium bursaria chlorella virus 1 transcription.</title>
        <authorList>
            <person name="Yanai-Balser G.M."/>
            <person name="Duncan G.A."/>
            <person name="Eudy J.D."/>
            <person name="Wang D."/>
            <person name="Li X."/>
            <person name="Agarkova I.V."/>
            <person name="Dunigan D.D."/>
            <person name="Van Etten J.L."/>
        </authorList>
    </citation>
    <scope>NUCLEOTIDE SEQUENCE [LARGE SCALE GENOMIC DNA]</scope>
</reference>
<reference evidence="1 2" key="1">
    <citation type="journal article" date="1995" name="Virology">
        <title>Analysis of 45 kb of DNA located at the left end of the chlorella virus PBCV-1 genome.</title>
        <authorList>
            <person name="Lu Z."/>
            <person name="Li Y."/>
            <person name="Zhang Y."/>
            <person name="Kutish G.F."/>
            <person name="Rock D.L."/>
            <person name="Van Etten J.L."/>
        </authorList>
    </citation>
    <scope>NUCLEOTIDE SEQUENCE [LARGE SCALE GENOMIC DNA]</scope>
</reference>
<dbReference type="GeneID" id="10971240"/>
<reference evidence="1 2" key="4">
    <citation type="journal article" date="1996" name="Virology">
        <title>Analysis of 76 kb of the chlorella virus PBCV-1 330-kb genome: map positions 182 to 258.</title>
        <authorList>
            <person name="Kutish G.F."/>
            <person name="Li Y."/>
            <person name="Lu Z."/>
            <person name="Furuta M."/>
            <person name="Rock D.L."/>
            <person name="Van Etten J.L."/>
        </authorList>
    </citation>
    <scope>NUCLEOTIDE SEQUENCE [LARGE SCALE GENOMIC DNA]</scope>
</reference>
<evidence type="ECO:0000313" key="2">
    <source>
        <dbReference type="Proteomes" id="UP000000862"/>
    </source>
</evidence>
<dbReference type="RefSeq" id="YP_004678876.1">
    <property type="nucleotide sequence ID" value="NC_000852.5"/>
</dbReference>
<reference evidence="1 2" key="2">
    <citation type="journal article" date="1995" name="Virology">
        <title>Analysis of 43 kb of the Chlorella virus PBCV-1 330-kb genome: map positions 45 to 88.</title>
        <authorList>
            <person name="Li Y."/>
            <person name="Lu Z."/>
            <person name="Burbank D.E."/>
            <person name="Kutish G.F."/>
            <person name="Rock D.L."/>
            <person name="Van Etten J.L."/>
        </authorList>
    </citation>
    <scope>NUCLEOTIDE SEQUENCE [LARGE SCALE GENOMIC DNA]</scope>
</reference>
<sequence>MSHRITTHQQKCLRSSSKIFYHPKRFHLKLLTFRSTKQLKSMQVLSQRIVLLVH</sequence>
<protein>
    <submittedName>
        <fullName evidence="1">Uncharacterized protein</fullName>
    </submittedName>
</protein>
<dbReference type="EMBL" id="JF411744">
    <property type="protein sequence ID" value="AEI70021.1"/>
    <property type="molecule type" value="Genomic_DNA"/>
</dbReference>
<accession>F8TTW0</accession>
<reference evidence="1 2" key="3">
    <citation type="journal article" date="1996" name="Virology">
        <title>Analysis of 94 kb of the chlorella virus PBCV-1 330-kb genome: map positions 88 to 182.</title>
        <authorList>
            <person name="Lu Z."/>
            <person name="Li Y."/>
            <person name="Que Q."/>
            <person name="Kutish G.F."/>
            <person name="Rock D.L."/>
            <person name="Van Etten J.L."/>
        </authorList>
    </citation>
    <scope>NUCLEOTIDE SEQUENCE [LARGE SCALE GENOMIC DNA]</scope>
</reference>
<keyword evidence="2" id="KW-1185">Reference proteome</keyword>
<evidence type="ECO:0000313" key="1">
    <source>
        <dbReference type="EMBL" id="AEI70021.1"/>
    </source>
</evidence>
<reference evidence="1 2" key="6">
    <citation type="journal article" date="1999" name="Virology">
        <title>Chlorella virus PBCV-1 encodes a functional homospermidine synthase.</title>
        <authorList>
            <person name="Kaiser A."/>
            <person name="Vollmert M."/>
            <person name="Tholl D."/>
            <person name="Graves M.V."/>
            <person name="Gurnon J.R."/>
            <person name="Xing W."/>
            <person name="Lisec A.D."/>
            <person name="Nickerson K.W."/>
            <person name="Van Etten J.L."/>
        </authorList>
    </citation>
    <scope>NUCLEOTIDE SEQUENCE [LARGE SCALE GENOMIC DNA]</scope>
</reference>
<dbReference type="KEGG" id="vg:10971240"/>
<gene>
    <name evidence="1" type="primary">a044aL</name>
</gene>
<reference evidence="1 2" key="5">
    <citation type="journal article" date="1997" name="Virology">
        <title>Analysis of 74 kb of DNA located at the right end of the 330-kb chlorella virus PBCV-1 genome.</title>
        <authorList>
            <person name="Li Y."/>
            <person name="Lu Z."/>
            <person name="Sun L."/>
            <person name="Ropp S."/>
            <person name="Kutish G.F."/>
            <person name="Rock D.L."/>
            <person name="Van Etten J.L."/>
        </authorList>
    </citation>
    <scope>NUCLEOTIDE SEQUENCE [LARGE SCALE GENOMIC DNA]</scope>
</reference>